<proteinExistence type="inferred from homology"/>
<feature type="compositionally biased region" description="Polar residues" evidence="8">
    <location>
        <begin position="1004"/>
        <end position="1016"/>
    </location>
</feature>
<comment type="caution">
    <text evidence="10">The sequence shown here is derived from an EMBL/GenBank/DDBJ whole genome shotgun (WGS) entry which is preliminary data.</text>
</comment>
<dbReference type="InterPro" id="IPR040131">
    <property type="entry name" value="MnmG_N"/>
</dbReference>
<dbReference type="Pfam" id="PF01134">
    <property type="entry name" value="GIDA"/>
    <property type="match status" value="1"/>
</dbReference>
<dbReference type="PROSITE" id="PS01281">
    <property type="entry name" value="GIDA_2"/>
    <property type="match status" value="1"/>
</dbReference>
<comment type="cofactor">
    <cofactor evidence="1">
        <name>FAD</name>
        <dbReference type="ChEBI" id="CHEBI:57692"/>
    </cofactor>
</comment>
<keyword evidence="4" id="KW-0819">tRNA processing</keyword>
<dbReference type="SMART" id="SM01228">
    <property type="entry name" value="GIDA_assoc_3"/>
    <property type="match status" value="1"/>
</dbReference>
<dbReference type="FunFam" id="3.50.50.60:FF:000145">
    <property type="entry name" value="tRNA uridine 5-carboxymethylaminomethyl modification enzyme"/>
    <property type="match status" value="1"/>
</dbReference>
<dbReference type="InterPro" id="IPR026904">
    <property type="entry name" value="MnmG_C"/>
</dbReference>
<feature type="domain" description="tRNA uridine 5-carboxymethylaminomethyl modification enzyme C-terminal subdomain" evidence="9">
    <location>
        <begin position="652"/>
        <end position="723"/>
    </location>
</feature>
<dbReference type="EMBL" id="JANBUY010000020">
    <property type="protein sequence ID" value="KAJ2867371.1"/>
    <property type="molecule type" value="Genomic_DNA"/>
</dbReference>
<dbReference type="PANTHER" id="PTHR11806">
    <property type="entry name" value="GLUCOSE INHIBITED DIVISION PROTEIN A"/>
    <property type="match status" value="1"/>
</dbReference>
<dbReference type="SUPFAM" id="SSF50978">
    <property type="entry name" value="WD40 repeat-like"/>
    <property type="match status" value="1"/>
</dbReference>
<evidence type="ECO:0000313" key="10">
    <source>
        <dbReference type="EMBL" id="KAJ2867371.1"/>
    </source>
</evidence>
<evidence type="ECO:0000313" key="11">
    <source>
        <dbReference type="Proteomes" id="UP001140074"/>
    </source>
</evidence>
<dbReference type="Pfam" id="PF13932">
    <property type="entry name" value="SAM_GIDA_C"/>
    <property type="match status" value="1"/>
</dbReference>
<dbReference type="SUPFAM" id="SSF51905">
    <property type="entry name" value="FAD/NAD(P)-binding domain"/>
    <property type="match status" value="1"/>
</dbReference>
<dbReference type="PROSITE" id="PS50082">
    <property type="entry name" value="WD_REPEATS_2"/>
    <property type="match status" value="1"/>
</dbReference>
<evidence type="ECO:0000256" key="3">
    <source>
        <dbReference type="ARBA" id="ARBA00022630"/>
    </source>
</evidence>
<dbReference type="FunFam" id="1.10.150.570:FF:000001">
    <property type="entry name" value="tRNA uridine 5-carboxymethylaminomethyl modification enzyme MnmG"/>
    <property type="match status" value="1"/>
</dbReference>
<gene>
    <name evidence="10" type="primary">MTO1</name>
    <name evidence="10" type="ORF">GGH94_000891</name>
</gene>
<evidence type="ECO:0000256" key="6">
    <source>
        <dbReference type="ARBA" id="ARBA00054993"/>
    </source>
</evidence>
<dbReference type="Gene3D" id="3.50.50.60">
    <property type="entry name" value="FAD/NAD(P)-binding domain"/>
    <property type="match status" value="2"/>
</dbReference>
<dbReference type="InterPro" id="IPR044920">
    <property type="entry name" value="MnmG_C_subdom_sf"/>
</dbReference>
<dbReference type="SMART" id="SM00320">
    <property type="entry name" value="WD40"/>
    <property type="match status" value="6"/>
</dbReference>
<dbReference type="AlphaFoldDB" id="A0A9W8INT3"/>
<accession>A0A9W8INT3</accession>
<keyword evidence="5" id="KW-0274">FAD</keyword>
<feature type="compositionally biased region" description="Polar residues" evidence="8">
    <location>
        <begin position="1024"/>
        <end position="1041"/>
    </location>
</feature>
<evidence type="ECO:0000259" key="9">
    <source>
        <dbReference type="SMART" id="SM01228"/>
    </source>
</evidence>
<dbReference type="PROSITE" id="PS01280">
    <property type="entry name" value="GIDA_1"/>
    <property type="match status" value="1"/>
</dbReference>
<dbReference type="InterPro" id="IPR036322">
    <property type="entry name" value="WD40_repeat_dom_sf"/>
</dbReference>
<organism evidence="10 11">
    <name type="scientific">Coemansia aciculifera</name>
    <dbReference type="NCBI Taxonomy" id="417176"/>
    <lineage>
        <taxon>Eukaryota</taxon>
        <taxon>Fungi</taxon>
        <taxon>Fungi incertae sedis</taxon>
        <taxon>Zoopagomycota</taxon>
        <taxon>Kickxellomycotina</taxon>
        <taxon>Kickxellomycetes</taxon>
        <taxon>Kickxellales</taxon>
        <taxon>Kickxellaceae</taxon>
        <taxon>Coemansia</taxon>
    </lineage>
</organism>
<protein>
    <submittedName>
        <fullName evidence="10">Mitochondrial Translation Optimization</fullName>
    </submittedName>
</protein>
<name>A0A9W8INT3_9FUNG</name>
<dbReference type="Pfam" id="PF00400">
    <property type="entry name" value="WD40"/>
    <property type="match status" value="2"/>
</dbReference>
<dbReference type="GO" id="GO:0030488">
    <property type="term" value="P:tRNA methylation"/>
    <property type="evidence" value="ECO:0007669"/>
    <property type="project" value="TreeGrafter"/>
</dbReference>
<reference evidence="10" key="1">
    <citation type="submission" date="2022-07" db="EMBL/GenBank/DDBJ databases">
        <title>Phylogenomic reconstructions and comparative analyses of Kickxellomycotina fungi.</title>
        <authorList>
            <person name="Reynolds N.K."/>
            <person name="Stajich J.E."/>
            <person name="Barry K."/>
            <person name="Grigoriev I.V."/>
            <person name="Crous P."/>
            <person name="Smith M.E."/>
        </authorList>
    </citation>
    <scope>NUCLEOTIDE SEQUENCE</scope>
    <source>
        <strain evidence="10">RSA 476</strain>
    </source>
</reference>
<dbReference type="FunFam" id="3.50.50.60:FF:000002">
    <property type="entry name" value="tRNA uridine 5-carboxymethylaminomethyl modification enzyme MnmG"/>
    <property type="match status" value="1"/>
</dbReference>
<dbReference type="InterPro" id="IPR004416">
    <property type="entry name" value="MnmG"/>
</dbReference>
<dbReference type="InterPro" id="IPR047001">
    <property type="entry name" value="MnmG_C_subdom"/>
</dbReference>
<dbReference type="Gene3D" id="2.130.10.10">
    <property type="entry name" value="YVTN repeat-like/Quinoprotein amine dehydrogenase"/>
    <property type="match status" value="1"/>
</dbReference>
<dbReference type="InterPro" id="IPR015943">
    <property type="entry name" value="WD40/YVTN_repeat-like_dom_sf"/>
</dbReference>
<evidence type="ECO:0000256" key="4">
    <source>
        <dbReference type="ARBA" id="ARBA00022694"/>
    </source>
</evidence>
<comment type="similarity">
    <text evidence="2">Belongs to the MnmG family.</text>
</comment>
<dbReference type="InterPro" id="IPR002218">
    <property type="entry name" value="MnmG-rel"/>
</dbReference>
<dbReference type="InterPro" id="IPR036188">
    <property type="entry name" value="FAD/NAD-bd_sf"/>
</dbReference>
<evidence type="ECO:0000256" key="5">
    <source>
        <dbReference type="ARBA" id="ARBA00022827"/>
    </source>
</evidence>
<dbReference type="NCBIfam" id="TIGR00136">
    <property type="entry name" value="mnmG_gidA"/>
    <property type="match status" value="1"/>
</dbReference>
<dbReference type="GO" id="GO:0070899">
    <property type="term" value="P:mitochondrial tRNA wobble uridine modification"/>
    <property type="evidence" value="ECO:0007669"/>
    <property type="project" value="UniProtKB-ARBA"/>
</dbReference>
<sequence>MWRTRSYRLGAVIGAQTRSLRLNARLFTTTSRQSQTVSKDDGSLYKAAADTAAYDVVVIGGGHAGCEASSAAARAGASTVLVTQRLDTIGEMSCNPSFGGIGKGVLVREVDAMDGLCGRMADLGGVQFRILNRSKGPAVHGPRAQVDRVLYKHNMQQTLANYPGLTLKSGSVADILLERPEGTDEGHLKQLASQDSSLAQSSSTVVGVRLESGEIIRTRKVVITTGTFLGGEIHIGLKAYPSGRKGEAASIGLSKSLKDAGFRLGRMKTGTPPRLSGKSIDYSRMPRQLGDMPVTPFSFIHDSVPYADSQIFCYQTRTTPEAHEIVRSNFDKSIHIRETVRGPRYCPSLESKIKRFSERESHLVWLEPEGLPEHTDLVYPNGLSNTMPEDIQLQFLRTIPGLESVDMVQPGYGVEYDHIDPRELKRNLETKRVNGLFMAGQINGTTGYEEAAAQGILAGANAGLAAVHLARPDAMALDPPQLILDRSDGYLGVLIDDLITRGVEEPYRVFTARSEYRLSSRADNADLRLTRRAAALGLVRDPVRLARLDTVEADILHAQALLDKVVLSPNVWEARLGNDTQVCRDGVARSALDMVRMGFLRENVWIGARDAENVEIAAQLKPQRGAGPRVADLVPGWSDLPLGIQRRVITEAMYHGYLRQQRAEVSMFKRDEGMRLPTDIDYSQIRVLSREEVDKLSLIRPDTFGAAKRIEGITPGGMLALLKYVQRRSPPPSSPAVDTPPVAASASRGTQWTPLHVLKEHDLLVTSVDWAPRTNRIVTCSQDKNAYVWTLDEPTNVWKPTLVHLRINRAATQAKWSPMEDKFAVASGDKCVAICYFGEDNDWWVSKHIKKPIASTVLCIDWHPNNVLIACGSTDMKARVFSAYIKGVDQKPAASVWGERLPFNTVCGEFESPSGGWVHSIGFSPDGESVAFASHDSSLTVATPATGEVTSVRSPNLPFKSLVWTDQSTIAVSGHDCSPMIYAYDGTTWRLVKRLGEDDKNRRSATASPSNNNTAFNLFRQMDSRNQPAKTSTSTGDGSLKSVHQNTITELHRDPAGNPSDISTSGLDGRLIQWNIQA</sequence>
<dbReference type="Proteomes" id="UP001140074">
    <property type="component" value="Unassembled WGS sequence"/>
</dbReference>
<keyword evidence="3" id="KW-0285">Flavoprotein</keyword>
<comment type="function">
    <text evidence="6">Component of the MSS1-MTO1 complex that catalyzes the 5-carboxymethylaminomethyluridine (cmnm(5)U) modification at the 34th wobble position (U34) of mitochondrial tRNAs.</text>
</comment>
<dbReference type="PROSITE" id="PS50294">
    <property type="entry name" value="WD_REPEATS_REGION"/>
    <property type="match status" value="1"/>
</dbReference>
<dbReference type="InterPro" id="IPR020595">
    <property type="entry name" value="MnmG-rel_CS"/>
</dbReference>
<evidence type="ECO:0000256" key="8">
    <source>
        <dbReference type="SAM" id="MobiDB-lite"/>
    </source>
</evidence>
<feature type="region of interest" description="Disordered" evidence="8">
    <location>
        <begin position="1000"/>
        <end position="1041"/>
    </location>
</feature>
<evidence type="ECO:0000256" key="2">
    <source>
        <dbReference type="ARBA" id="ARBA00007653"/>
    </source>
</evidence>
<dbReference type="InterPro" id="IPR001680">
    <property type="entry name" value="WD40_rpt"/>
</dbReference>
<dbReference type="GO" id="GO:0005739">
    <property type="term" value="C:mitochondrion"/>
    <property type="evidence" value="ECO:0007669"/>
    <property type="project" value="GOC"/>
</dbReference>
<dbReference type="GO" id="GO:0050660">
    <property type="term" value="F:flavin adenine dinucleotide binding"/>
    <property type="evidence" value="ECO:0007669"/>
    <property type="project" value="InterPro"/>
</dbReference>
<feature type="repeat" description="WD" evidence="7">
    <location>
        <begin position="758"/>
        <end position="799"/>
    </location>
</feature>
<dbReference type="Gene3D" id="1.10.150.570">
    <property type="entry name" value="GidA associated domain, C-terminal subdomain"/>
    <property type="match status" value="1"/>
</dbReference>
<dbReference type="HAMAP" id="MF_00129">
    <property type="entry name" value="MnmG_GidA"/>
    <property type="match status" value="1"/>
</dbReference>
<keyword evidence="7" id="KW-0853">WD repeat</keyword>
<keyword evidence="11" id="KW-1185">Reference proteome</keyword>
<dbReference type="PANTHER" id="PTHR11806:SF0">
    <property type="entry name" value="PROTEIN MTO1 HOMOLOG, MITOCHONDRIAL"/>
    <property type="match status" value="1"/>
</dbReference>
<evidence type="ECO:0000256" key="1">
    <source>
        <dbReference type="ARBA" id="ARBA00001974"/>
    </source>
</evidence>
<evidence type="ECO:0000256" key="7">
    <source>
        <dbReference type="PROSITE-ProRule" id="PRU00221"/>
    </source>
</evidence>